<gene>
    <name evidence="6" type="ORF">SA2016_3922</name>
</gene>
<feature type="domain" description="HTH iclR-type" evidence="4">
    <location>
        <begin position="8"/>
        <end position="69"/>
    </location>
</feature>
<dbReference type="SMART" id="SM00346">
    <property type="entry name" value="HTH_ICLR"/>
    <property type="match status" value="1"/>
</dbReference>
<dbReference type="PANTHER" id="PTHR30136">
    <property type="entry name" value="HELIX-TURN-HELIX TRANSCRIPTIONAL REGULATOR, ICLR FAMILY"/>
    <property type="match status" value="1"/>
</dbReference>
<feature type="domain" description="IclR-ED" evidence="5">
    <location>
        <begin position="70"/>
        <end position="252"/>
    </location>
</feature>
<dbReference type="InterPro" id="IPR036390">
    <property type="entry name" value="WH_DNA-bd_sf"/>
</dbReference>
<dbReference type="PROSITE" id="PS51078">
    <property type="entry name" value="ICLR_ED"/>
    <property type="match status" value="1"/>
</dbReference>
<evidence type="ECO:0000313" key="6">
    <source>
        <dbReference type="EMBL" id="AMM34576.1"/>
    </source>
</evidence>
<name>A0A127A669_9MICC</name>
<dbReference type="SUPFAM" id="SSF55781">
    <property type="entry name" value="GAF domain-like"/>
    <property type="match status" value="1"/>
</dbReference>
<dbReference type="Proteomes" id="UP000070134">
    <property type="component" value="Chromosome"/>
</dbReference>
<dbReference type="Pfam" id="PF09339">
    <property type="entry name" value="HTH_IclR"/>
    <property type="match status" value="1"/>
</dbReference>
<evidence type="ECO:0000256" key="1">
    <source>
        <dbReference type="ARBA" id="ARBA00023015"/>
    </source>
</evidence>
<dbReference type="InterPro" id="IPR005471">
    <property type="entry name" value="Tscrpt_reg_IclR_N"/>
</dbReference>
<dbReference type="Gene3D" id="1.10.10.10">
    <property type="entry name" value="Winged helix-like DNA-binding domain superfamily/Winged helix DNA-binding domain"/>
    <property type="match status" value="1"/>
</dbReference>
<proteinExistence type="predicted"/>
<dbReference type="GO" id="GO:0003700">
    <property type="term" value="F:DNA-binding transcription factor activity"/>
    <property type="evidence" value="ECO:0007669"/>
    <property type="project" value="TreeGrafter"/>
</dbReference>
<dbReference type="PATRIC" id="fig|37927.3.peg.4023"/>
<dbReference type="GO" id="GO:0045892">
    <property type="term" value="P:negative regulation of DNA-templated transcription"/>
    <property type="evidence" value="ECO:0007669"/>
    <property type="project" value="TreeGrafter"/>
</dbReference>
<dbReference type="InterPro" id="IPR036388">
    <property type="entry name" value="WH-like_DNA-bd_sf"/>
</dbReference>
<evidence type="ECO:0000259" key="4">
    <source>
        <dbReference type="PROSITE" id="PS51077"/>
    </source>
</evidence>
<dbReference type="InterPro" id="IPR029016">
    <property type="entry name" value="GAF-like_dom_sf"/>
</dbReference>
<dbReference type="AlphaFoldDB" id="A0A127A669"/>
<evidence type="ECO:0000256" key="3">
    <source>
        <dbReference type="ARBA" id="ARBA00023163"/>
    </source>
</evidence>
<dbReference type="EMBL" id="CP014518">
    <property type="protein sequence ID" value="AMM34576.1"/>
    <property type="molecule type" value="Genomic_DNA"/>
</dbReference>
<keyword evidence="7" id="KW-1185">Reference proteome</keyword>
<organism evidence="6 7">
    <name type="scientific">Sinomonas atrocyanea</name>
    <dbReference type="NCBI Taxonomy" id="37927"/>
    <lineage>
        <taxon>Bacteria</taxon>
        <taxon>Bacillati</taxon>
        <taxon>Actinomycetota</taxon>
        <taxon>Actinomycetes</taxon>
        <taxon>Micrococcales</taxon>
        <taxon>Micrococcaceae</taxon>
        <taxon>Sinomonas</taxon>
    </lineage>
</organism>
<protein>
    <submittedName>
        <fullName evidence="6">IclR family transcriptional regulator</fullName>
    </submittedName>
</protein>
<dbReference type="KEGG" id="satk:SA2016_3922"/>
<keyword evidence="3" id="KW-0804">Transcription</keyword>
<dbReference type="InterPro" id="IPR014757">
    <property type="entry name" value="Tscrpt_reg_IclR_C"/>
</dbReference>
<keyword evidence="1" id="KW-0805">Transcription regulation</keyword>
<evidence type="ECO:0000259" key="5">
    <source>
        <dbReference type="PROSITE" id="PS51078"/>
    </source>
</evidence>
<dbReference type="Pfam" id="PF01614">
    <property type="entry name" value="IclR_C"/>
    <property type="match status" value="1"/>
</dbReference>
<evidence type="ECO:0000313" key="7">
    <source>
        <dbReference type="Proteomes" id="UP000070134"/>
    </source>
</evidence>
<accession>A0A127A669</accession>
<dbReference type="GO" id="GO:0003677">
    <property type="term" value="F:DNA binding"/>
    <property type="evidence" value="ECO:0007669"/>
    <property type="project" value="UniProtKB-KW"/>
</dbReference>
<dbReference type="Gene3D" id="3.30.450.40">
    <property type="match status" value="1"/>
</dbReference>
<dbReference type="PROSITE" id="PS51077">
    <property type="entry name" value="HTH_ICLR"/>
    <property type="match status" value="1"/>
</dbReference>
<dbReference type="OrthoDB" id="4068713at2"/>
<dbReference type="InterPro" id="IPR050707">
    <property type="entry name" value="HTH_MetabolicPath_Reg"/>
</dbReference>
<reference evidence="6 7" key="1">
    <citation type="submission" date="2016-02" db="EMBL/GenBank/DDBJ databases">
        <title>Complete genome of Sinomonas atrocyanea KCTC 3377.</title>
        <authorList>
            <person name="Kim K.M."/>
        </authorList>
    </citation>
    <scope>NUCLEOTIDE SEQUENCE [LARGE SCALE GENOMIC DNA]</scope>
    <source>
        <strain evidence="6 7">KCTC 3377</strain>
    </source>
</reference>
<sequence>MANSASGESVIRRVVRVMEAFTRERPALTSAELARATGLSTSTAYRLAAGLAAEGLLARTEDGRFAVGARMWELAARSNPLEEFRRRGLPFLEGVHAAVRQHVSLAVPDLESGTVLYIERLDRHGNAEGNLGEVAARLALTGTSTGLAILAHEEPGVRERVIAAAAASPEPSAHDAGPHLRATLAEVRRTGYSRLVGALGEDNVGYAVPVFGAGRAVIGAVSVVMPRDEDRAELVLPVLVAAGRGLSRAMGAERRPYGVGAWMRR</sequence>
<dbReference type="SUPFAM" id="SSF46785">
    <property type="entry name" value="Winged helix' DNA-binding domain"/>
    <property type="match status" value="1"/>
</dbReference>
<evidence type="ECO:0000256" key="2">
    <source>
        <dbReference type="ARBA" id="ARBA00023125"/>
    </source>
</evidence>
<dbReference type="RefSeq" id="WP_066501420.1">
    <property type="nucleotide sequence ID" value="NZ_BJMO01000006.1"/>
</dbReference>
<keyword evidence="2" id="KW-0238">DNA-binding</keyword>
<dbReference type="STRING" id="37927.SA2016_3922"/>
<dbReference type="PANTHER" id="PTHR30136:SF24">
    <property type="entry name" value="HTH-TYPE TRANSCRIPTIONAL REPRESSOR ALLR"/>
    <property type="match status" value="1"/>
</dbReference>